<keyword evidence="5" id="KW-1185">Reference proteome</keyword>
<feature type="compositionally biased region" description="Polar residues" evidence="2">
    <location>
        <begin position="103"/>
        <end position="129"/>
    </location>
</feature>
<evidence type="ECO:0000259" key="3">
    <source>
        <dbReference type="PROSITE" id="PS50053"/>
    </source>
</evidence>
<feature type="coiled-coil region" evidence="1">
    <location>
        <begin position="191"/>
        <end position="271"/>
    </location>
</feature>
<evidence type="ECO:0000313" key="4">
    <source>
        <dbReference type="EMBL" id="TKA29880.1"/>
    </source>
</evidence>
<feature type="compositionally biased region" description="Basic residues" evidence="2">
    <location>
        <begin position="1"/>
        <end position="12"/>
    </location>
</feature>
<organism evidence="4 5">
    <name type="scientific">Salinomyces thailandicus</name>
    <dbReference type="NCBI Taxonomy" id="706561"/>
    <lineage>
        <taxon>Eukaryota</taxon>
        <taxon>Fungi</taxon>
        <taxon>Dikarya</taxon>
        <taxon>Ascomycota</taxon>
        <taxon>Pezizomycotina</taxon>
        <taxon>Dothideomycetes</taxon>
        <taxon>Dothideomycetidae</taxon>
        <taxon>Mycosphaerellales</taxon>
        <taxon>Teratosphaeriaceae</taxon>
        <taxon>Salinomyces</taxon>
    </lineage>
</organism>
<feature type="domain" description="Ubiquitin-like" evidence="3">
    <location>
        <begin position="602"/>
        <end position="659"/>
    </location>
</feature>
<accession>A0A4U0U459</accession>
<evidence type="ECO:0000256" key="2">
    <source>
        <dbReference type="SAM" id="MobiDB-lite"/>
    </source>
</evidence>
<dbReference type="SUPFAM" id="SSF54236">
    <property type="entry name" value="Ubiquitin-like"/>
    <property type="match status" value="1"/>
</dbReference>
<dbReference type="PROSITE" id="PS50053">
    <property type="entry name" value="UBIQUITIN_2"/>
    <property type="match status" value="1"/>
</dbReference>
<sequence length="659" mass="72708">MPPRRTRQRKNTRPTPVSNKDNSDDRHETSATPASNIVDSDERQDISATPADNDDSSEKHDSSNNNSDELQKTSPAPGSIDDNSENTIATPACDNDNSDKRQNTSTPPASNIENSDEYQNTGTTPASNNDDSETSALAVAQHVRGALLEKHEGDPERALHALFKIMGGIPANLLAQVTVKLRAETEELRMESELAQAIEGLKADLDTVKAELDGFKAEQEIASSTHKRVKSRLRKEVKAQKDLVAAERDEKEERVREIGELKTQLKKARAATKSHADVIFVQGGFPTVLVVTEDCSLQSLLESYATSTEQEPDSLTLLASYPTRRREFVDPYDITIAPVEADEVGCCPPQTYEVLEIPSPVAKRKRQEPDDESEDELPISLRYHHRPLSIVKWSTVRYSPFKSIKMGLSIFNSDDESGTGSVASYHTHNTSSTFHGYDASGLASQFECDMEETHDELCSQARRATVLVKDAHDVEGQGLMFSLGLKSSFKNIFDCFKTASCKTCRVADRIRFKVDGKRIGDEDTPKTLSAMHAQIISIKACSNKPGLACLSCQKHGYPTTNGKQYDGDFAMPDLFQASRKAKLVRLLFQDPSGKITGLPVTTSYQLKHAMSDFAVRGGHDVGTLRFFFSGERVAEDDTADEMDMTDNSLIEVFIEQMGA</sequence>
<gene>
    <name evidence="4" type="ORF">B0A50_03244</name>
</gene>
<evidence type="ECO:0000256" key="1">
    <source>
        <dbReference type="SAM" id="Coils"/>
    </source>
</evidence>
<dbReference type="InterPro" id="IPR000626">
    <property type="entry name" value="Ubiquitin-like_dom"/>
</dbReference>
<comment type="caution">
    <text evidence="4">The sequence shown here is derived from an EMBL/GenBank/DDBJ whole genome shotgun (WGS) entry which is preliminary data.</text>
</comment>
<reference evidence="4 5" key="1">
    <citation type="submission" date="2017-03" db="EMBL/GenBank/DDBJ databases">
        <title>Genomes of endolithic fungi from Antarctica.</title>
        <authorList>
            <person name="Coleine C."/>
            <person name="Masonjones S."/>
            <person name="Stajich J.E."/>
        </authorList>
    </citation>
    <scope>NUCLEOTIDE SEQUENCE [LARGE SCALE GENOMIC DNA]</scope>
    <source>
        <strain evidence="4 5">CCFEE 6315</strain>
    </source>
</reference>
<dbReference type="AlphaFoldDB" id="A0A4U0U459"/>
<dbReference type="OrthoDB" id="3886771at2759"/>
<feature type="region of interest" description="Disordered" evidence="2">
    <location>
        <begin position="1"/>
        <end position="132"/>
    </location>
</feature>
<keyword evidence="1" id="KW-0175">Coiled coil</keyword>
<dbReference type="InterPro" id="IPR022617">
    <property type="entry name" value="Rad60/SUMO-like_dom"/>
</dbReference>
<dbReference type="Pfam" id="PF11976">
    <property type="entry name" value="Rad60-SLD"/>
    <property type="match status" value="1"/>
</dbReference>
<feature type="compositionally biased region" description="Polar residues" evidence="2">
    <location>
        <begin position="63"/>
        <end position="76"/>
    </location>
</feature>
<dbReference type="PANTHER" id="PTHR10562">
    <property type="entry name" value="SMALL UBIQUITIN-RELATED MODIFIER"/>
    <property type="match status" value="1"/>
</dbReference>
<proteinExistence type="predicted"/>
<dbReference type="EMBL" id="NAJL01000013">
    <property type="protein sequence ID" value="TKA29880.1"/>
    <property type="molecule type" value="Genomic_DNA"/>
</dbReference>
<dbReference type="InterPro" id="IPR029071">
    <property type="entry name" value="Ubiquitin-like_domsf"/>
</dbReference>
<dbReference type="Gene3D" id="3.10.20.90">
    <property type="entry name" value="Phosphatidylinositol 3-kinase Catalytic Subunit, Chain A, domain 1"/>
    <property type="match status" value="1"/>
</dbReference>
<evidence type="ECO:0000313" key="5">
    <source>
        <dbReference type="Proteomes" id="UP000308549"/>
    </source>
</evidence>
<protein>
    <recommendedName>
        <fullName evidence="3">Ubiquitin-like domain-containing protein</fullName>
    </recommendedName>
</protein>
<name>A0A4U0U459_9PEZI</name>
<dbReference type="Proteomes" id="UP000308549">
    <property type="component" value="Unassembled WGS sequence"/>
</dbReference>